<name>A0A8S5MLN0_9CAUD</name>
<accession>A0A8S5MLN0</accession>
<sequence length="43" mass="4983">MSIIIFHIHIILHYVYVVNIYIHSAVHPTPKGVGFLHYLIGKK</sequence>
<proteinExistence type="predicted"/>
<protein>
    <submittedName>
        <fullName evidence="1">Uncharacterized protein</fullName>
    </submittedName>
</protein>
<evidence type="ECO:0000313" key="1">
    <source>
        <dbReference type="EMBL" id="DAD82835.1"/>
    </source>
</evidence>
<organism evidence="1">
    <name type="scientific">Siphoviridae sp. ctXZx16</name>
    <dbReference type="NCBI Taxonomy" id="2826371"/>
    <lineage>
        <taxon>Viruses</taxon>
        <taxon>Duplodnaviria</taxon>
        <taxon>Heunggongvirae</taxon>
        <taxon>Uroviricota</taxon>
        <taxon>Caudoviricetes</taxon>
    </lineage>
</organism>
<reference evidence="1" key="1">
    <citation type="journal article" date="2021" name="Proc. Natl. Acad. Sci. U.S.A.">
        <title>A Catalog of Tens of Thousands of Viruses from Human Metagenomes Reveals Hidden Associations with Chronic Diseases.</title>
        <authorList>
            <person name="Tisza M.J."/>
            <person name="Buck C.B."/>
        </authorList>
    </citation>
    <scope>NUCLEOTIDE SEQUENCE</scope>
    <source>
        <strain evidence="1">CtXZx16</strain>
    </source>
</reference>
<dbReference type="EMBL" id="BK014925">
    <property type="protein sequence ID" value="DAD82835.1"/>
    <property type="molecule type" value="Genomic_DNA"/>
</dbReference>